<dbReference type="InterPro" id="IPR001128">
    <property type="entry name" value="Cyt_P450"/>
</dbReference>
<comment type="cofactor">
    <cofactor evidence="1">
        <name>heme</name>
        <dbReference type="ChEBI" id="CHEBI:30413"/>
    </cofactor>
</comment>
<dbReference type="Pfam" id="PF00067">
    <property type="entry name" value="p450"/>
    <property type="match status" value="1"/>
</dbReference>
<keyword evidence="6" id="KW-0560">Oxidoreductase</keyword>
<dbReference type="PANTHER" id="PTHR24305:SF166">
    <property type="entry name" value="CYTOCHROME P450 12A4, MITOCHONDRIAL-RELATED"/>
    <property type="match status" value="1"/>
</dbReference>
<dbReference type="SUPFAM" id="SSF48264">
    <property type="entry name" value="Cytochrome P450"/>
    <property type="match status" value="1"/>
</dbReference>
<keyword evidence="5" id="KW-0479">Metal-binding</keyword>
<dbReference type="GO" id="GO:0004497">
    <property type="term" value="F:monooxygenase activity"/>
    <property type="evidence" value="ECO:0007669"/>
    <property type="project" value="UniProtKB-KW"/>
</dbReference>
<proteinExistence type="inferred from homology"/>
<keyword evidence="10" id="KW-1185">Reference proteome</keyword>
<organism evidence="9 10">
    <name type="scientific">Phanerochaete sordida</name>
    <dbReference type="NCBI Taxonomy" id="48140"/>
    <lineage>
        <taxon>Eukaryota</taxon>
        <taxon>Fungi</taxon>
        <taxon>Dikarya</taxon>
        <taxon>Basidiomycota</taxon>
        <taxon>Agaricomycotina</taxon>
        <taxon>Agaricomycetes</taxon>
        <taxon>Polyporales</taxon>
        <taxon>Phanerochaetaceae</taxon>
        <taxon>Phanerochaete</taxon>
    </lineage>
</organism>
<dbReference type="OrthoDB" id="5076166at2759"/>
<dbReference type="EMBL" id="BPQB01000012">
    <property type="protein sequence ID" value="GJE89365.1"/>
    <property type="molecule type" value="Genomic_DNA"/>
</dbReference>
<keyword evidence="4" id="KW-0349">Heme</keyword>
<keyword evidence="8" id="KW-0503">Monooxygenase</keyword>
<evidence type="ECO:0000256" key="2">
    <source>
        <dbReference type="ARBA" id="ARBA00005179"/>
    </source>
</evidence>
<name>A0A9P3LBM8_9APHY</name>
<evidence type="ECO:0000256" key="8">
    <source>
        <dbReference type="ARBA" id="ARBA00023033"/>
    </source>
</evidence>
<evidence type="ECO:0000313" key="10">
    <source>
        <dbReference type="Proteomes" id="UP000703269"/>
    </source>
</evidence>
<dbReference type="InterPro" id="IPR036396">
    <property type="entry name" value="Cyt_P450_sf"/>
</dbReference>
<comment type="caution">
    <text evidence="9">The sequence shown here is derived from an EMBL/GenBank/DDBJ whole genome shotgun (WGS) entry which is preliminary data.</text>
</comment>
<sequence>MRATDERGKHALQHVLQKSAYDYPKTCQLWVTLYNITGCSILWVPAAAGEIHARRRKVMMPAFSAPQLRFFLPLFCRSASKPWKDLILAGRPGGTTVEVNDWLARTTLDVIGEAAFDFDFGALDNAQNELRRGYHNMFADSQLYSSVWSMIFQALWSLMPEPLPYYIRYLPTREFKCYRAMREIMEKFSAELIKERRRDFVAGDPDKSCKDVMSVLRSTCRTCR</sequence>
<dbReference type="PANTHER" id="PTHR24305">
    <property type="entry name" value="CYTOCHROME P450"/>
    <property type="match status" value="1"/>
</dbReference>
<evidence type="ECO:0000256" key="7">
    <source>
        <dbReference type="ARBA" id="ARBA00023004"/>
    </source>
</evidence>
<evidence type="ECO:0000256" key="4">
    <source>
        <dbReference type="ARBA" id="ARBA00022617"/>
    </source>
</evidence>
<dbReference type="GO" id="GO:0016705">
    <property type="term" value="F:oxidoreductase activity, acting on paired donors, with incorporation or reduction of molecular oxygen"/>
    <property type="evidence" value="ECO:0007669"/>
    <property type="project" value="InterPro"/>
</dbReference>
<comment type="similarity">
    <text evidence="3">Belongs to the cytochrome P450 family.</text>
</comment>
<dbReference type="GO" id="GO:0005506">
    <property type="term" value="F:iron ion binding"/>
    <property type="evidence" value="ECO:0007669"/>
    <property type="project" value="InterPro"/>
</dbReference>
<evidence type="ECO:0000256" key="6">
    <source>
        <dbReference type="ARBA" id="ARBA00023002"/>
    </source>
</evidence>
<dbReference type="Gene3D" id="1.10.630.10">
    <property type="entry name" value="Cytochrome P450"/>
    <property type="match status" value="1"/>
</dbReference>
<keyword evidence="7" id="KW-0408">Iron</keyword>
<dbReference type="GO" id="GO:0020037">
    <property type="term" value="F:heme binding"/>
    <property type="evidence" value="ECO:0007669"/>
    <property type="project" value="InterPro"/>
</dbReference>
<accession>A0A9P3LBM8</accession>
<reference evidence="9 10" key="1">
    <citation type="submission" date="2021-08" db="EMBL/GenBank/DDBJ databases">
        <title>Draft Genome Sequence of Phanerochaete sordida strain YK-624.</title>
        <authorList>
            <person name="Mori T."/>
            <person name="Dohra H."/>
            <person name="Suzuki T."/>
            <person name="Kawagishi H."/>
            <person name="Hirai H."/>
        </authorList>
    </citation>
    <scope>NUCLEOTIDE SEQUENCE [LARGE SCALE GENOMIC DNA]</scope>
    <source>
        <strain evidence="9 10">YK-624</strain>
    </source>
</reference>
<gene>
    <name evidence="9" type="ORF">PsYK624_054640</name>
</gene>
<dbReference type="Proteomes" id="UP000703269">
    <property type="component" value="Unassembled WGS sequence"/>
</dbReference>
<evidence type="ECO:0000256" key="5">
    <source>
        <dbReference type="ARBA" id="ARBA00022723"/>
    </source>
</evidence>
<dbReference type="InterPro" id="IPR050121">
    <property type="entry name" value="Cytochrome_P450_monoxygenase"/>
</dbReference>
<evidence type="ECO:0000256" key="1">
    <source>
        <dbReference type="ARBA" id="ARBA00001971"/>
    </source>
</evidence>
<comment type="pathway">
    <text evidence="2">Secondary metabolite biosynthesis.</text>
</comment>
<evidence type="ECO:0000256" key="3">
    <source>
        <dbReference type="ARBA" id="ARBA00010617"/>
    </source>
</evidence>
<protein>
    <submittedName>
        <fullName evidence="9">Cytochrome P450</fullName>
    </submittedName>
</protein>
<evidence type="ECO:0000313" key="9">
    <source>
        <dbReference type="EMBL" id="GJE89365.1"/>
    </source>
</evidence>
<dbReference type="AlphaFoldDB" id="A0A9P3LBM8"/>